<comment type="similarity">
    <text evidence="8 9">Belongs to the TRAP transporter small permease family.</text>
</comment>
<evidence type="ECO:0000256" key="6">
    <source>
        <dbReference type="ARBA" id="ARBA00022989"/>
    </source>
</evidence>
<keyword evidence="2 9" id="KW-0813">Transport</keyword>
<dbReference type="Proteomes" id="UP000315235">
    <property type="component" value="Unassembled WGS sequence"/>
</dbReference>
<evidence type="ECO:0000256" key="9">
    <source>
        <dbReference type="RuleBase" id="RU369079"/>
    </source>
</evidence>
<evidence type="ECO:0000256" key="4">
    <source>
        <dbReference type="ARBA" id="ARBA00022519"/>
    </source>
</evidence>
<comment type="subunit">
    <text evidence="9">The complex comprises the extracytoplasmic solute receptor protein and the two transmembrane proteins.</text>
</comment>
<dbReference type="GO" id="GO:0022857">
    <property type="term" value="F:transmembrane transporter activity"/>
    <property type="evidence" value="ECO:0007669"/>
    <property type="project" value="UniProtKB-UniRule"/>
</dbReference>
<keyword evidence="6 9" id="KW-1133">Transmembrane helix</keyword>
<dbReference type="PANTHER" id="PTHR35011">
    <property type="entry name" value="2,3-DIKETO-L-GULONATE TRAP TRANSPORTER SMALL PERMEASE PROTEIN YIAM"/>
    <property type="match status" value="1"/>
</dbReference>
<keyword evidence="3" id="KW-1003">Cell membrane</keyword>
<keyword evidence="5 9" id="KW-0812">Transmembrane</keyword>
<comment type="subcellular location">
    <subcellularLocation>
        <location evidence="1 9">Cell inner membrane</location>
        <topology evidence="1 9">Multi-pass membrane protein</topology>
    </subcellularLocation>
</comment>
<dbReference type="AlphaFoldDB" id="A0A553GTJ4"/>
<protein>
    <recommendedName>
        <fullName evidence="9">TRAP transporter small permease protein</fullName>
    </recommendedName>
</protein>
<evidence type="ECO:0000256" key="5">
    <source>
        <dbReference type="ARBA" id="ARBA00022692"/>
    </source>
</evidence>
<organism evidence="11 12">
    <name type="scientific">Pseudomonas mangiferae</name>
    <dbReference type="NCBI Taxonomy" id="2593654"/>
    <lineage>
        <taxon>Bacteria</taxon>
        <taxon>Pseudomonadati</taxon>
        <taxon>Pseudomonadota</taxon>
        <taxon>Gammaproteobacteria</taxon>
        <taxon>Pseudomonadales</taxon>
        <taxon>Pseudomonadaceae</taxon>
        <taxon>Pseudomonas</taxon>
    </lineage>
</organism>
<name>A0A553GTJ4_9PSED</name>
<feature type="transmembrane region" description="Helical" evidence="9">
    <location>
        <begin position="128"/>
        <end position="149"/>
    </location>
</feature>
<feature type="domain" description="Tripartite ATP-independent periplasmic transporters DctQ component" evidence="10">
    <location>
        <begin position="24"/>
        <end position="153"/>
    </location>
</feature>
<keyword evidence="4 9" id="KW-0997">Cell inner membrane</keyword>
<dbReference type="InterPro" id="IPR007387">
    <property type="entry name" value="TRAP_DctQ"/>
</dbReference>
<keyword evidence="7 9" id="KW-0472">Membrane</keyword>
<gene>
    <name evidence="11" type="ORF">FM069_20825</name>
</gene>
<dbReference type="Pfam" id="PF04290">
    <property type="entry name" value="DctQ"/>
    <property type="match status" value="1"/>
</dbReference>
<evidence type="ECO:0000256" key="3">
    <source>
        <dbReference type="ARBA" id="ARBA00022475"/>
    </source>
</evidence>
<dbReference type="GO" id="GO:0005886">
    <property type="term" value="C:plasma membrane"/>
    <property type="evidence" value="ECO:0007669"/>
    <property type="project" value="UniProtKB-SubCell"/>
</dbReference>
<reference evidence="11 12" key="1">
    <citation type="submission" date="2019-07" db="EMBL/GenBank/DDBJ databases">
        <title>Pseudomonas mangiferae sp. nov., isolated from bark of mango tree in Thailand.</title>
        <authorList>
            <person name="Srisuk N."/>
            <person name="Anurat P."/>
        </authorList>
    </citation>
    <scope>NUCLEOTIDE SEQUENCE [LARGE SCALE GENOMIC DNA]</scope>
    <source>
        <strain evidence="11 12">DMKU_BBB3-04</strain>
    </source>
</reference>
<feature type="transmembrane region" description="Helical" evidence="9">
    <location>
        <begin position="45"/>
        <end position="64"/>
    </location>
</feature>
<keyword evidence="12" id="KW-1185">Reference proteome</keyword>
<feature type="transmembrane region" description="Helical" evidence="9">
    <location>
        <begin position="12"/>
        <end position="33"/>
    </location>
</feature>
<dbReference type="RefSeq" id="WP_143490330.1">
    <property type="nucleotide sequence ID" value="NZ_VJOY01000028.1"/>
</dbReference>
<evidence type="ECO:0000256" key="7">
    <source>
        <dbReference type="ARBA" id="ARBA00023136"/>
    </source>
</evidence>
<sequence>MSMGMLRGLRRVVDGAIVLLYGFMCLAILAQVAGRYLFNFSTGSLVEAATFAQVWMVMLAAGVAMRLAMHNSMDLLAQKLSRPLYRLAVAVSAAASLWFLGVTVVGGWPLLEIGRYQTSPALEVPMLLAYVAIPVGCLYFALEILLVGVRHWRLGKPEAPSLDTLEAKP</sequence>
<dbReference type="OrthoDB" id="4964541at2"/>
<dbReference type="InterPro" id="IPR055348">
    <property type="entry name" value="DctQ"/>
</dbReference>
<proteinExistence type="inferred from homology"/>
<dbReference type="EMBL" id="VJOY01000028">
    <property type="protein sequence ID" value="TRX72824.1"/>
    <property type="molecule type" value="Genomic_DNA"/>
</dbReference>
<dbReference type="PANTHER" id="PTHR35011:SF2">
    <property type="entry name" value="2,3-DIKETO-L-GULONATE TRAP TRANSPORTER SMALL PERMEASE PROTEIN YIAM"/>
    <property type="match status" value="1"/>
</dbReference>
<dbReference type="GO" id="GO:0015740">
    <property type="term" value="P:C4-dicarboxylate transport"/>
    <property type="evidence" value="ECO:0007669"/>
    <property type="project" value="TreeGrafter"/>
</dbReference>
<evidence type="ECO:0000256" key="2">
    <source>
        <dbReference type="ARBA" id="ARBA00022448"/>
    </source>
</evidence>
<accession>A0A553GTJ4</accession>
<evidence type="ECO:0000256" key="1">
    <source>
        <dbReference type="ARBA" id="ARBA00004429"/>
    </source>
</evidence>
<evidence type="ECO:0000313" key="11">
    <source>
        <dbReference type="EMBL" id="TRX72824.1"/>
    </source>
</evidence>
<evidence type="ECO:0000259" key="10">
    <source>
        <dbReference type="Pfam" id="PF04290"/>
    </source>
</evidence>
<evidence type="ECO:0000256" key="8">
    <source>
        <dbReference type="ARBA" id="ARBA00038436"/>
    </source>
</evidence>
<comment type="caution">
    <text evidence="11">The sequence shown here is derived from an EMBL/GenBank/DDBJ whole genome shotgun (WGS) entry which is preliminary data.</text>
</comment>
<evidence type="ECO:0000313" key="12">
    <source>
        <dbReference type="Proteomes" id="UP000315235"/>
    </source>
</evidence>
<feature type="transmembrane region" description="Helical" evidence="9">
    <location>
        <begin position="84"/>
        <end position="108"/>
    </location>
</feature>
<comment type="function">
    <text evidence="9">Part of the tripartite ATP-independent periplasmic (TRAP) transport system.</text>
</comment>